<keyword evidence="4" id="KW-0653">Protein transport</keyword>
<accession>A0A6A7BR12</accession>
<protein>
    <recommendedName>
        <fullName evidence="4">Exocyst complex protein EXO70</fullName>
    </recommendedName>
</protein>
<evidence type="ECO:0000256" key="2">
    <source>
        <dbReference type="ARBA" id="ARBA00022448"/>
    </source>
</evidence>
<dbReference type="Pfam" id="PF20669">
    <property type="entry name" value="Exo70_N"/>
    <property type="match status" value="1"/>
</dbReference>
<dbReference type="SUPFAM" id="SSF74788">
    <property type="entry name" value="Cullin repeat-like"/>
    <property type="match status" value="1"/>
</dbReference>
<gene>
    <name evidence="6" type="ORF">K470DRAFT_260701</name>
</gene>
<dbReference type="GO" id="GO:0006887">
    <property type="term" value="P:exocytosis"/>
    <property type="evidence" value="ECO:0007669"/>
    <property type="project" value="UniProtKB-KW"/>
</dbReference>
<dbReference type="GO" id="GO:0015031">
    <property type="term" value="P:protein transport"/>
    <property type="evidence" value="ECO:0007669"/>
    <property type="project" value="UniProtKB-KW"/>
</dbReference>
<dbReference type="AlphaFoldDB" id="A0A6A7BR12"/>
<evidence type="ECO:0000256" key="3">
    <source>
        <dbReference type="ARBA" id="ARBA00022483"/>
    </source>
</evidence>
<comment type="similarity">
    <text evidence="1 4">Belongs to the EXO70 family.</text>
</comment>
<keyword evidence="2 4" id="KW-0813">Transport</keyword>
<evidence type="ECO:0000313" key="6">
    <source>
        <dbReference type="EMBL" id="KAF2857542.1"/>
    </source>
</evidence>
<evidence type="ECO:0000313" key="7">
    <source>
        <dbReference type="Proteomes" id="UP000799421"/>
    </source>
</evidence>
<evidence type="ECO:0000256" key="4">
    <source>
        <dbReference type="RuleBase" id="RU365026"/>
    </source>
</evidence>
<reference evidence="6" key="1">
    <citation type="journal article" date="2020" name="Stud. Mycol.">
        <title>101 Dothideomycetes genomes: a test case for predicting lifestyles and emergence of pathogens.</title>
        <authorList>
            <person name="Haridas S."/>
            <person name="Albert R."/>
            <person name="Binder M."/>
            <person name="Bloem J."/>
            <person name="Labutti K."/>
            <person name="Salamov A."/>
            <person name="Andreopoulos B."/>
            <person name="Baker S."/>
            <person name="Barry K."/>
            <person name="Bills G."/>
            <person name="Bluhm B."/>
            <person name="Cannon C."/>
            <person name="Castanera R."/>
            <person name="Culley D."/>
            <person name="Daum C."/>
            <person name="Ezra D."/>
            <person name="Gonzalez J."/>
            <person name="Henrissat B."/>
            <person name="Kuo A."/>
            <person name="Liang C."/>
            <person name="Lipzen A."/>
            <person name="Lutzoni F."/>
            <person name="Magnuson J."/>
            <person name="Mondo S."/>
            <person name="Nolan M."/>
            <person name="Ohm R."/>
            <person name="Pangilinan J."/>
            <person name="Park H.-J."/>
            <person name="Ramirez L."/>
            <person name="Alfaro M."/>
            <person name="Sun H."/>
            <person name="Tritt A."/>
            <person name="Yoshinaga Y."/>
            <person name="Zwiers L.-H."/>
            <person name="Turgeon B."/>
            <person name="Goodwin S."/>
            <person name="Spatafora J."/>
            <person name="Crous P."/>
            <person name="Grigoriev I."/>
        </authorList>
    </citation>
    <scope>NUCLEOTIDE SEQUENCE</scope>
    <source>
        <strain evidence="6">CBS 480.64</strain>
    </source>
</reference>
<keyword evidence="3 4" id="KW-0268">Exocytosis</keyword>
<feature type="domain" description="Exocyst complex subunit Exo70 C-terminal" evidence="5">
    <location>
        <begin position="241"/>
        <end position="627"/>
    </location>
</feature>
<dbReference type="Gene3D" id="1.20.1280.170">
    <property type="entry name" value="Exocyst complex component Exo70"/>
    <property type="match status" value="1"/>
</dbReference>
<dbReference type="EMBL" id="MU006038">
    <property type="protein sequence ID" value="KAF2857542.1"/>
    <property type="molecule type" value="Genomic_DNA"/>
</dbReference>
<sequence length="630" mass="69634">MVAPKAYAEEAAEVEVLSANLDKLKSLTKRIGSSLHRLEASGQVMHEAMDPVYGNTQRLQTMNKNVDNIMAAIDRVQQPLDIRNREDQIIRAGPEQVGLQEYMASIDRTSQALSRLQATNMRSNQTAISELSELLSTGTGKLDVVFRDLVRQESHPLEPLRQIMSGSEFPRINPNKASQLRAIDQHTHRSAQVQPGELSSCARTYARERGHFIQLSLQNLAAAAIQTARKMNADAVYAPGSNGITSYVAGLKGMYAAEYDSVCAIFQRDEWLPILQAACQPSLSAFAMTLKELDVHIRSHLLTDCFLAYEINDVASNAALQLEATCGEAIKHAMLDAVKPVRETAKASLSSLLHDIRTKVRGMVTLPPDGAAVPLTTEVVQRLQLMTTYLSPLTSIMRSLGDGGWSSPAAGMSAQSVPTLKSFDVGADGRQLFSHYASDSVEMLLSGLEERARQGLKGKSLQGVFLANNIIVIERLIRSSDLNSLMQTALTKLEAARKRATGFYMEMWKEPSTHLLDIQYTSKGGAAARPPSTGQGVDSAAVLKSLSSKDRDGIKEKFRNFNTAFDECVTRHKSYRMEPEVRRQLGRDVQHFIEPLYNRFWERYHDVDKGKGKYVKYDKTQMANALASLA</sequence>
<name>A0A6A7BR12_9PEZI</name>
<evidence type="ECO:0000256" key="1">
    <source>
        <dbReference type="ARBA" id="ARBA00006756"/>
    </source>
</evidence>
<keyword evidence="7" id="KW-1185">Reference proteome</keyword>
<comment type="subcellular location">
    <subcellularLocation>
        <location evidence="4">Bud</location>
    </subcellularLocation>
    <subcellularLocation>
        <location evidence="4">Bud neck</location>
    </subcellularLocation>
</comment>
<organism evidence="6 7">
    <name type="scientific">Piedraia hortae CBS 480.64</name>
    <dbReference type="NCBI Taxonomy" id="1314780"/>
    <lineage>
        <taxon>Eukaryota</taxon>
        <taxon>Fungi</taxon>
        <taxon>Dikarya</taxon>
        <taxon>Ascomycota</taxon>
        <taxon>Pezizomycotina</taxon>
        <taxon>Dothideomycetes</taxon>
        <taxon>Dothideomycetidae</taxon>
        <taxon>Capnodiales</taxon>
        <taxon>Piedraiaceae</taxon>
        <taxon>Piedraia</taxon>
    </lineage>
</organism>
<dbReference type="GO" id="GO:0005546">
    <property type="term" value="F:phosphatidylinositol-4,5-bisphosphate binding"/>
    <property type="evidence" value="ECO:0007669"/>
    <property type="project" value="InterPro"/>
</dbReference>
<comment type="function">
    <text evidence="4">Involved in the secretory pathway as part of the exocyst complex which tethers secretory vesicles to the sites of exocytosis. Also plays a role in the assembly of the exocyst.</text>
</comment>
<dbReference type="InterPro" id="IPR046364">
    <property type="entry name" value="Exo70_C"/>
</dbReference>
<dbReference type="PANTHER" id="PTHR12542">
    <property type="entry name" value="EXOCYST COMPLEX PROTEIN EXO70"/>
    <property type="match status" value="1"/>
</dbReference>
<evidence type="ECO:0000259" key="5">
    <source>
        <dbReference type="Pfam" id="PF03081"/>
    </source>
</evidence>
<dbReference type="Pfam" id="PF03081">
    <property type="entry name" value="Exo70_C"/>
    <property type="match status" value="1"/>
</dbReference>
<dbReference type="GO" id="GO:0005935">
    <property type="term" value="C:cellular bud neck"/>
    <property type="evidence" value="ECO:0007669"/>
    <property type="project" value="UniProtKB-SubCell"/>
</dbReference>
<dbReference type="Proteomes" id="UP000799421">
    <property type="component" value="Unassembled WGS sequence"/>
</dbReference>
<proteinExistence type="inferred from homology"/>
<dbReference type="InterPro" id="IPR004140">
    <property type="entry name" value="Exo70"/>
</dbReference>
<dbReference type="InterPro" id="IPR016159">
    <property type="entry name" value="Cullin_repeat-like_dom_sf"/>
</dbReference>
<dbReference type="PANTHER" id="PTHR12542:SF41">
    <property type="entry name" value="EXOCYST COMPLEX COMPONENT 7"/>
    <property type="match status" value="1"/>
</dbReference>
<dbReference type="OrthoDB" id="1922221at2759"/>
<dbReference type="GO" id="GO:0000145">
    <property type="term" value="C:exocyst"/>
    <property type="evidence" value="ECO:0007669"/>
    <property type="project" value="InterPro"/>
</dbReference>